<evidence type="ECO:0000256" key="1">
    <source>
        <dbReference type="SAM" id="Phobius"/>
    </source>
</evidence>
<keyword evidence="1" id="KW-1133">Transmembrane helix</keyword>
<dbReference type="AlphaFoldDB" id="D7TA09"/>
<reference evidence="3" key="1">
    <citation type="journal article" date="2007" name="Nature">
        <title>The grapevine genome sequence suggests ancestral hexaploidization in major angiosperm phyla.</title>
        <authorList>
            <consortium name="The French-Italian Public Consortium for Grapevine Genome Characterization."/>
            <person name="Jaillon O."/>
            <person name="Aury J.-M."/>
            <person name="Noel B."/>
            <person name="Policriti A."/>
            <person name="Clepet C."/>
            <person name="Casagrande A."/>
            <person name="Choisne N."/>
            <person name="Aubourg S."/>
            <person name="Vitulo N."/>
            <person name="Jubin C."/>
            <person name="Vezzi A."/>
            <person name="Legeai F."/>
            <person name="Hugueney P."/>
            <person name="Dasilva C."/>
            <person name="Horner D."/>
            <person name="Mica E."/>
            <person name="Jublot D."/>
            <person name="Poulain J."/>
            <person name="Bruyere C."/>
            <person name="Billault A."/>
            <person name="Segurens B."/>
            <person name="Gouyvenoux M."/>
            <person name="Ugarte E."/>
            <person name="Cattonaro F."/>
            <person name="Anthouard V."/>
            <person name="Vico V."/>
            <person name="Del Fabbro C."/>
            <person name="Alaux M."/>
            <person name="Di Gaspero G."/>
            <person name="Dumas V."/>
            <person name="Felice N."/>
            <person name="Paillard S."/>
            <person name="Juman I."/>
            <person name="Moroldo M."/>
            <person name="Scalabrin S."/>
            <person name="Canaguier A."/>
            <person name="Le Clainche I."/>
            <person name="Malacrida G."/>
            <person name="Durand E."/>
            <person name="Pesole G."/>
            <person name="Laucou V."/>
            <person name="Chatelet P."/>
            <person name="Merdinoglu D."/>
            <person name="Delledonne M."/>
            <person name="Pezzotti M."/>
            <person name="Lecharny A."/>
            <person name="Scarpelli C."/>
            <person name="Artiguenave F."/>
            <person name="Pe M.E."/>
            <person name="Valle G."/>
            <person name="Morgante M."/>
            <person name="Caboche M."/>
            <person name="Adam-Blondon A.-F."/>
            <person name="Weissenbach J."/>
            <person name="Quetier F."/>
            <person name="Wincker P."/>
        </authorList>
    </citation>
    <scope>NUCLEOTIDE SEQUENCE [LARGE SCALE GENOMIC DNA]</scope>
    <source>
        <strain evidence="3">cv. Pinot noir / PN40024</strain>
    </source>
</reference>
<keyword evidence="1" id="KW-0472">Membrane</keyword>
<evidence type="ECO:0000313" key="3">
    <source>
        <dbReference type="Proteomes" id="UP000009183"/>
    </source>
</evidence>
<organism evidence="2 3">
    <name type="scientific">Vitis vinifera</name>
    <name type="common">Grape</name>
    <dbReference type="NCBI Taxonomy" id="29760"/>
    <lineage>
        <taxon>Eukaryota</taxon>
        <taxon>Viridiplantae</taxon>
        <taxon>Streptophyta</taxon>
        <taxon>Embryophyta</taxon>
        <taxon>Tracheophyta</taxon>
        <taxon>Spermatophyta</taxon>
        <taxon>Magnoliopsida</taxon>
        <taxon>eudicotyledons</taxon>
        <taxon>Gunneridae</taxon>
        <taxon>Pentapetalae</taxon>
        <taxon>rosids</taxon>
        <taxon>Vitales</taxon>
        <taxon>Vitaceae</taxon>
        <taxon>Viteae</taxon>
        <taxon>Vitis</taxon>
    </lineage>
</organism>
<name>D7TA09_VITVI</name>
<keyword evidence="3" id="KW-1185">Reference proteome</keyword>
<protein>
    <submittedName>
        <fullName evidence="2">Uncharacterized protein</fullName>
    </submittedName>
</protein>
<evidence type="ECO:0000313" key="2">
    <source>
        <dbReference type="EMBL" id="CBI27331.3"/>
    </source>
</evidence>
<accession>D7TA09</accession>
<sequence>MLGLRHLPARSIGSFAPLFSVSVVDGIKTSKQGNPLLSTMDDITTTSAKSKLVKPSPSRWRPTKATCITVGIMLLAVVVVTMIIGFTVFKVKDPVIAVHSISSKDPVTAVGFVSLKGYPL</sequence>
<keyword evidence="1" id="KW-0812">Transmembrane</keyword>
<dbReference type="PaxDb" id="29760-VIT_04s0079g00050.t01"/>
<dbReference type="Proteomes" id="UP000009183">
    <property type="component" value="Chromosome 4"/>
</dbReference>
<feature type="transmembrane region" description="Helical" evidence="1">
    <location>
        <begin position="65"/>
        <end position="89"/>
    </location>
</feature>
<gene>
    <name evidence="2" type="ordered locus">VIT_04s0079g00050</name>
</gene>
<dbReference type="EMBL" id="FN595753">
    <property type="protein sequence ID" value="CBI27331.3"/>
    <property type="molecule type" value="Genomic_DNA"/>
</dbReference>
<proteinExistence type="predicted"/>
<dbReference type="InParanoid" id="D7TA09"/>
<dbReference type="HOGENOM" id="CLU_2053965_0_0_1"/>